<dbReference type="InterPro" id="IPR026444">
    <property type="entry name" value="Secre_tail"/>
</dbReference>
<dbReference type="Pfam" id="PF18962">
    <property type="entry name" value="Por_Secre_tail"/>
    <property type="match status" value="1"/>
</dbReference>
<keyword evidence="1" id="KW-0812">Transmembrane</keyword>
<dbReference type="AlphaFoldDB" id="A0AAP2DIL5"/>
<keyword evidence="1" id="KW-0472">Membrane</keyword>
<reference evidence="3 4" key="1">
    <citation type="submission" date="2021-05" db="EMBL/GenBank/DDBJ databases">
        <title>A Polyphasic approach of four new species of the genus Ohtaekwangia: Ohtaekwangia histidinii sp. nov., Ohtaekwangia cretensis sp. nov., Ohtaekwangia indiensis sp. nov., Ohtaekwangia reichenbachii sp. nov. from diverse environment.</title>
        <authorList>
            <person name="Octaviana S."/>
        </authorList>
    </citation>
    <scope>NUCLEOTIDE SEQUENCE [LARGE SCALE GENOMIC DNA]</scope>
    <source>
        <strain evidence="3 4">PWU4</strain>
    </source>
</reference>
<evidence type="ECO:0000259" key="2">
    <source>
        <dbReference type="Pfam" id="PF18962"/>
    </source>
</evidence>
<evidence type="ECO:0000313" key="3">
    <source>
        <dbReference type="EMBL" id="MBT1696058.1"/>
    </source>
</evidence>
<feature type="domain" description="Secretion system C-terminal sorting" evidence="2">
    <location>
        <begin position="288"/>
        <end position="357"/>
    </location>
</feature>
<organism evidence="3 4">
    <name type="scientific">Chryseosolibacter histidini</name>
    <dbReference type="NCBI Taxonomy" id="2782349"/>
    <lineage>
        <taxon>Bacteria</taxon>
        <taxon>Pseudomonadati</taxon>
        <taxon>Bacteroidota</taxon>
        <taxon>Cytophagia</taxon>
        <taxon>Cytophagales</taxon>
        <taxon>Chryseotaleaceae</taxon>
        <taxon>Chryseosolibacter</taxon>
    </lineage>
</organism>
<evidence type="ECO:0000256" key="1">
    <source>
        <dbReference type="SAM" id="Phobius"/>
    </source>
</evidence>
<dbReference type="Proteomes" id="UP001319200">
    <property type="component" value="Unassembled WGS sequence"/>
</dbReference>
<dbReference type="NCBIfam" id="TIGR04183">
    <property type="entry name" value="Por_Secre_tail"/>
    <property type="match status" value="1"/>
</dbReference>
<proteinExistence type="predicted"/>
<keyword evidence="1" id="KW-1133">Transmembrane helix</keyword>
<dbReference type="EMBL" id="JAHESF010000003">
    <property type="protein sequence ID" value="MBT1696058.1"/>
    <property type="molecule type" value="Genomic_DNA"/>
</dbReference>
<feature type="transmembrane region" description="Helical" evidence="1">
    <location>
        <begin position="51"/>
        <end position="71"/>
    </location>
</feature>
<dbReference type="RefSeq" id="WP_254160994.1">
    <property type="nucleotide sequence ID" value="NZ_JAHESF010000003.1"/>
</dbReference>
<protein>
    <submittedName>
        <fullName evidence="3">T9SS type A sorting domain-containing protein</fullName>
    </submittedName>
</protein>
<sequence>MKKLEDYFQKAKDQEPLMNIGEVENLLSKSHAPFVTRAEAFLNLFRKEKKLYPSLIAFTMLTFFIISLVFLQDTFKQQAEQEVFIPESQKRITRLVNNLSENSTHPSIQLKPIGGSQAKANKHIPTHLGSAFELSEEKLKLLGITFDVDRITYEGNVKGSGYVAFNVGPAITGNGKSVIIDDNQKAGIREYDFYPWFLSDEVGHQTVRYRFDNEPALKMTNAFFYSAIDDLIPIQIQRDGFKKVIFWFSSTPKLLSLLESAANVDAGNSPRPYKEGLEQKKATINIELYPTITTGRVEVKTVVSKAQKLEISVLSSSGEVVLIPVALQSLKEGDHNFSFDLSGFNNGLYFVRIKSAPGLITIHRLFKE</sequence>
<keyword evidence="4" id="KW-1185">Reference proteome</keyword>
<evidence type="ECO:0000313" key="4">
    <source>
        <dbReference type="Proteomes" id="UP001319200"/>
    </source>
</evidence>
<name>A0AAP2DIL5_9BACT</name>
<accession>A0AAP2DIL5</accession>
<gene>
    <name evidence="3" type="ORF">KK083_04160</name>
</gene>
<comment type="caution">
    <text evidence="3">The sequence shown here is derived from an EMBL/GenBank/DDBJ whole genome shotgun (WGS) entry which is preliminary data.</text>
</comment>